<sequence length="68" mass="7436">GHFTFTDIPEVGEQLGIDDPDAPLSAARSTTITRSYVTAFFDRSLRGRPARLLNGPTPANPEVLFQHP</sequence>
<dbReference type="InterPro" id="IPR029058">
    <property type="entry name" value="AB_hydrolase_fold"/>
</dbReference>
<reference evidence="2" key="1">
    <citation type="submission" date="2020-01" db="EMBL/GenBank/DDBJ databases">
        <title>Insect and environment-associated Actinomycetes.</title>
        <authorList>
            <person name="Currrie C."/>
            <person name="Chevrette M."/>
            <person name="Carlson C."/>
            <person name="Stubbendieck R."/>
            <person name="Wendt-Pienkowski E."/>
        </authorList>
    </citation>
    <scope>NUCLEOTIDE SEQUENCE</scope>
    <source>
        <strain evidence="2">SID7499</strain>
    </source>
</reference>
<comment type="caution">
    <text evidence="2">The sequence shown here is derived from an EMBL/GenBank/DDBJ whole genome shotgun (WGS) entry which is preliminary data.</text>
</comment>
<feature type="region of interest" description="Disordered" evidence="1">
    <location>
        <begin position="1"/>
        <end position="22"/>
    </location>
</feature>
<feature type="region of interest" description="Disordered" evidence="1">
    <location>
        <begin position="49"/>
        <end position="68"/>
    </location>
</feature>
<evidence type="ECO:0000256" key="1">
    <source>
        <dbReference type="SAM" id="MobiDB-lite"/>
    </source>
</evidence>
<organism evidence="2">
    <name type="scientific">Streptomyces sp. SID7499</name>
    <dbReference type="NCBI Taxonomy" id="2706086"/>
    <lineage>
        <taxon>Bacteria</taxon>
        <taxon>Bacillati</taxon>
        <taxon>Actinomycetota</taxon>
        <taxon>Actinomycetes</taxon>
        <taxon>Kitasatosporales</taxon>
        <taxon>Streptomycetaceae</taxon>
        <taxon>Streptomyces</taxon>
    </lineage>
</organism>
<dbReference type="Gene3D" id="3.40.50.1820">
    <property type="entry name" value="alpha/beta hydrolase"/>
    <property type="match status" value="1"/>
</dbReference>
<name>A0A6G3WKV1_9ACTN</name>
<feature type="non-terminal residue" evidence="2">
    <location>
        <position position="1"/>
    </location>
</feature>
<gene>
    <name evidence="2" type="ORF">G3M58_06520</name>
</gene>
<accession>A0A6G3WKV1</accession>
<protein>
    <submittedName>
        <fullName evidence="2">Lipase</fullName>
    </submittedName>
</protein>
<proteinExistence type="predicted"/>
<evidence type="ECO:0000313" key="2">
    <source>
        <dbReference type="EMBL" id="NEE06084.1"/>
    </source>
</evidence>
<dbReference type="EMBL" id="JAAGMN010000618">
    <property type="protein sequence ID" value="NEE06084.1"/>
    <property type="molecule type" value="Genomic_DNA"/>
</dbReference>
<dbReference type="AlphaFoldDB" id="A0A6G3WKV1"/>